<dbReference type="KEGG" id="sseo:D0Z67_17955"/>
<proteinExistence type="predicted"/>
<dbReference type="OrthoDB" id="4271009at2"/>
<dbReference type="GeneID" id="300100795"/>
<dbReference type="AlphaFoldDB" id="A0A4P6TWL2"/>
<accession>A0A4P6TWL2</accession>
<dbReference type="STRING" id="73044.GCA_000725795_02461"/>
<evidence type="ECO:0000313" key="1">
    <source>
        <dbReference type="EMBL" id="QBJ91985.1"/>
    </source>
</evidence>
<dbReference type="RefSeq" id="WP_051887620.1">
    <property type="nucleotide sequence ID" value="NZ_CP032229.1"/>
</dbReference>
<gene>
    <name evidence="1" type="ORF">D0Z67_17955</name>
</gene>
<name>A0A4P6TWL2_STRSO</name>
<sequence>MDATHDGPHADHLGDVDRHTQLWVQWDGGHYAFVQRAPCGAPAEDGDACTLFDGHEPGHSWEMRDLPHG</sequence>
<reference evidence="1 2" key="1">
    <citation type="submission" date="2018-08" db="EMBL/GenBank/DDBJ databases">
        <title>The complete genome sequence of Streptomyces seoulensis, a pioneer strain for nickel superoxide dismutase discovery.</title>
        <authorList>
            <person name="Shin J."/>
            <person name="Lee J.-S."/>
            <person name="Lee E.-J."/>
            <person name="Youn H.-D."/>
        </authorList>
    </citation>
    <scope>NUCLEOTIDE SEQUENCE [LARGE SCALE GENOMIC DNA]</scope>
    <source>
        <strain evidence="1 2">KCTC 9819</strain>
    </source>
</reference>
<organism evidence="1 2">
    <name type="scientific">Streptomyces seoulensis</name>
    <dbReference type="NCBI Taxonomy" id="73044"/>
    <lineage>
        <taxon>Bacteria</taxon>
        <taxon>Bacillati</taxon>
        <taxon>Actinomycetota</taxon>
        <taxon>Actinomycetes</taxon>
        <taxon>Kitasatosporales</taxon>
        <taxon>Streptomycetaceae</taxon>
        <taxon>Streptomyces</taxon>
    </lineage>
</organism>
<keyword evidence="2" id="KW-1185">Reference proteome</keyword>
<protein>
    <submittedName>
        <fullName evidence="1">Uncharacterized protein</fullName>
    </submittedName>
</protein>
<evidence type="ECO:0000313" key="2">
    <source>
        <dbReference type="Proteomes" id="UP000292547"/>
    </source>
</evidence>
<dbReference type="Proteomes" id="UP000292547">
    <property type="component" value="Chromosome"/>
</dbReference>
<dbReference type="EMBL" id="CP032229">
    <property type="protein sequence ID" value="QBJ91985.1"/>
    <property type="molecule type" value="Genomic_DNA"/>
</dbReference>